<dbReference type="InterPro" id="IPR043504">
    <property type="entry name" value="Peptidase_S1_PA_chymotrypsin"/>
</dbReference>
<evidence type="ECO:0000313" key="6">
    <source>
        <dbReference type="EMBL" id="AZZ38526.1"/>
    </source>
</evidence>
<dbReference type="AlphaFoldDB" id="A0A3Q9UJD8"/>
<dbReference type="Gene3D" id="2.30.42.10">
    <property type="match status" value="1"/>
</dbReference>
<evidence type="ECO:0000256" key="3">
    <source>
        <dbReference type="ARBA" id="ARBA00022801"/>
    </source>
</evidence>
<dbReference type="PROSITE" id="PS50106">
    <property type="entry name" value="PDZ"/>
    <property type="match status" value="1"/>
</dbReference>
<evidence type="ECO:0000313" key="7">
    <source>
        <dbReference type="Proteomes" id="UP000285875"/>
    </source>
</evidence>
<dbReference type="Gene3D" id="2.40.10.10">
    <property type="entry name" value="Trypsin-like serine proteases"/>
    <property type="match status" value="2"/>
</dbReference>
<dbReference type="GO" id="GO:0004252">
    <property type="term" value="F:serine-type endopeptidase activity"/>
    <property type="evidence" value="ECO:0007669"/>
    <property type="project" value="InterPro"/>
</dbReference>
<dbReference type="EMBL" id="CP025570">
    <property type="protein sequence ID" value="AZZ38526.1"/>
    <property type="molecule type" value="Genomic_DNA"/>
</dbReference>
<dbReference type="SUPFAM" id="SSF50156">
    <property type="entry name" value="PDZ domain-like"/>
    <property type="match status" value="1"/>
</dbReference>
<sequence>MTGANAHGRKSPASSGRRFEVTPAVLAVMAGLLVLSLIASGAALWAALANRSAGSSASSSSAATSAAGTNDCNAVVIAKKVLPSVVTIHLTSPSGQSGNGTGEFIDDQGHILTNDHVIAEAAKGAKMTVLRSNGVQSPATLVGRVPRLDLAVVRTAPDKDTVIDTADSSKLNVGQPTVALGAPLGLSGSVTRGIISALGRQMPLPDASGELSAFLSDVIQTDASINPGNSGGPLVDCDGRLIGVNTAIATVPTAEGAAGGGSVGLGFAIPVNTAMAVSKEILSSGSFTPGSFGISVVPLDASSAAGSGGLYVNAVVANGAAARAGLKAGDVITEFDGQKARSFEDLVIATVRKRAGAVVKVSYTRDGQSHSTPVTLL</sequence>
<dbReference type="InterPro" id="IPR009003">
    <property type="entry name" value="Peptidase_S1_PA"/>
</dbReference>
<keyword evidence="4" id="KW-1133">Transmembrane helix</keyword>
<dbReference type="InterPro" id="IPR051201">
    <property type="entry name" value="Chloro_Bact_Ser_Proteases"/>
</dbReference>
<evidence type="ECO:0000259" key="5">
    <source>
        <dbReference type="PROSITE" id="PS50106"/>
    </source>
</evidence>
<reference evidence="7" key="1">
    <citation type="submission" date="2017-12" db="EMBL/GenBank/DDBJ databases">
        <title>Whole genome sequencing of Acidipropionibacterium jensenii strains JS279 and JS280.</title>
        <authorList>
            <person name="Deptula P."/>
            <person name="Laine P."/>
            <person name="Smolander O.-P."/>
            <person name="Paulin L."/>
            <person name="Auvinen P."/>
            <person name="Varmanen P."/>
        </authorList>
    </citation>
    <scope>NUCLEOTIDE SEQUENCE [LARGE SCALE GENOMIC DNA]</scope>
    <source>
        <strain evidence="7">JS280</strain>
    </source>
</reference>
<evidence type="ECO:0000256" key="1">
    <source>
        <dbReference type="ARBA" id="ARBA00010541"/>
    </source>
</evidence>
<feature type="domain" description="PDZ" evidence="5">
    <location>
        <begin position="290"/>
        <end position="367"/>
    </location>
</feature>
<dbReference type="KEGG" id="aji:C0Z10_00790"/>
<dbReference type="PRINTS" id="PR00834">
    <property type="entry name" value="PROTEASES2C"/>
</dbReference>
<dbReference type="Proteomes" id="UP000285875">
    <property type="component" value="Chromosome"/>
</dbReference>
<dbReference type="InterPro" id="IPR001940">
    <property type="entry name" value="Peptidase_S1C"/>
</dbReference>
<organism evidence="6 7">
    <name type="scientific">Acidipropionibacterium jensenii</name>
    <dbReference type="NCBI Taxonomy" id="1749"/>
    <lineage>
        <taxon>Bacteria</taxon>
        <taxon>Bacillati</taxon>
        <taxon>Actinomycetota</taxon>
        <taxon>Actinomycetes</taxon>
        <taxon>Propionibacteriales</taxon>
        <taxon>Propionibacteriaceae</taxon>
        <taxon>Acidipropionibacterium</taxon>
    </lineage>
</organism>
<proteinExistence type="inferred from homology"/>
<dbReference type="PANTHER" id="PTHR43343">
    <property type="entry name" value="PEPTIDASE S12"/>
    <property type="match status" value="1"/>
</dbReference>
<accession>A0A3Q9UJD8</accession>
<dbReference type="PANTHER" id="PTHR43343:SF3">
    <property type="entry name" value="PROTEASE DO-LIKE 8, CHLOROPLASTIC"/>
    <property type="match status" value="1"/>
</dbReference>
<evidence type="ECO:0000256" key="4">
    <source>
        <dbReference type="SAM" id="Phobius"/>
    </source>
</evidence>
<evidence type="ECO:0000256" key="2">
    <source>
        <dbReference type="ARBA" id="ARBA00022670"/>
    </source>
</evidence>
<dbReference type="Pfam" id="PF13180">
    <property type="entry name" value="PDZ_2"/>
    <property type="match status" value="1"/>
</dbReference>
<feature type="transmembrane region" description="Helical" evidence="4">
    <location>
        <begin position="21"/>
        <end position="48"/>
    </location>
</feature>
<dbReference type="SMART" id="SM00228">
    <property type="entry name" value="PDZ"/>
    <property type="match status" value="1"/>
</dbReference>
<protein>
    <submittedName>
        <fullName evidence="6">PDZ domain-containing protein</fullName>
    </submittedName>
</protein>
<dbReference type="SUPFAM" id="SSF50494">
    <property type="entry name" value="Trypsin-like serine proteases"/>
    <property type="match status" value="1"/>
</dbReference>
<dbReference type="Pfam" id="PF13365">
    <property type="entry name" value="Trypsin_2"/>
    <property type="match status" value="1"/>
</dbReference>
<dbReference type="InterPro" id="IPR036034">
    <property type="entry name" value="PDZ_sf"/>
</dbReference>
<dbReference type="InterPro" id="IPR001478">
    <property type="entry name" value="PDZ"/>
</dbReference>
<dbReference type="RefSeq" id="WP_097798132.1">
    <property type="nucleotide sequence ID" value="NZ_CP025570.1"/>
</dbReference>
<comment type="similarity">
    <text evidence="1">Belongs to the peptidase S1C family.</text>
</comment>
<keyword evidence="3" id="KW-0378">Hydrolase</keyword>
<name>A0A3Q9UJD8_9ACTN</name>
<keyword evidence="4" id="KW-0472">Membrane</keyword>
<keyword evidence="2" id="KW-0645">Protease</keyword>
<keyword evidence="4" id="KW-0812">Transmembrane</keyword>
<dbReference type="GO" id="GO:0006508">
    <property type="term" value="P:proteolysis"/>
    <property type="evidence" value="ECO:0007669"/>
    <property type="project" value="UniProtKB-KW"/>
</dbReference>
<gene>
    <name evidence="6" type="ORF">C0Z10_00790</name>
</gene>